<dbReference type="GO" id="GO:0030145">
    <property type="term" value="F:manganese ion binding"/>
    <property type="evidence" value="ECO:0007669"/>
    <property type="project" value="UniProtKB-UniRule"/>
</dbReference>
<keyword evidence="10 14" id="KW-0479">Metal-binding</keyword>
<dbReference type="PROSITE" id="PS51975">
    <property type="entry name" value="RNASE_H_2"/>
    <property type="match status" value="1"/>
</dbReference>
<dbReference type="NCBIfam" id="NF000595">
    <property type="entry name" value="PRK00015.1-3"/>
    <property type="match status" value="1"/>
</dbReference>
<protein>
    <recommendedName>
        <fullName evidence="7 14">Ribonuclease HII</fullName>
        <shortName evidence="14">RNase HII</shortName>
        <ecNumber evidence="6 14">3.1.26.4</ecNumber>
    </recommendedName>
</protein>
<evidence type="ECO:0000259" key="17">
    <source>
        <dbReference type="PROSITE" id="PS51975"/>
    </source>
</evidence>
<dbReference type="InterPro" id="IPR022898">
    <property type="entry name" value="RNase_HII"/>
</dbReference>
<evidence type="ECO:0000256" key="4">
    <source>
        <dbReference type="ARBA" id="ARBA00004496"/>
    </source>
</evidence>
<dbReference type="InterPro" id="IPR001352">
    <property type="entry name" value="RNase_HII/HIII"/>
</dbReference>
<gene>
    <name evidence="14" type="primary">rnhB</name>
    <name evidence="18" type="ORF">HOP12_09055</name>
</gene>
<proteinExistence type="inferred from homology"/>
<evidence type="ECO:0000256" key="1">
    <source>
        <dbReference type="ARBA" id="ARBA00000077"/>
    </source>
</evidence>
<evidence type="ECO:0000256" key="15">
    <source>
        <dbReference type="PROSITE-ProRule" id="PRU01319"/>
    </source>
</evidence>
<dbReference type="InterPro" id="IPR036397">
    <property type="entry name" value="RNaseH_sf"/>
</dbReference>
<dbReference type="Gene3D" id="3.30.420.10">
    <property type="entry name" value="Ribonuclease H-like superfamily/Ribonuclease H"/>
    <property type="match status" value="1"/>
</dbReference>
<comment type="cofactor">
    <cofactor evidence="2">
        <name>Mg(2+)</name>
        <dbReference type="ChEBI" id="CHEBI:18420"/>
    </cofactor>
</comment>
<dbReference type="EC" id="3.1.26.4" evidence="6 14"/>
<comment type="similarity">
    <text evidence="5 14 16">Belongs to the RNase HII family.</text>
</comment>
<comment type="subcellular location">
    <subcellularLocation>
        <location evidence="4 14">Cytoplasm</location>
    </subcellularLocation>
</comment>
<sequence length="226" mass="24331">MRAASETRVRKDATGSRPAPVWKRLARAESRLAGADVVVVGVDEAGRGPLAGPVVAAAVVLNRELAWAGLHDSKQLDPAMREALYTRVLSDARAFAWAVIGPRTIDRVNIRCASLEAMRRAVARLAVAPGLVLVDGVDVIPGVRSPQRAVVSGDATLLSIAAASVVAKVVRDRIMERLDRVWPEYGFARHKGYGTPQHLAVLERLGPCPLHRFSYRPVSQAALALE</sequence>
<evidence type="ECO:0000256" key="2">
    <source>
        <dbReference type="ARBA" id="ARBA00001946"/>
    </source>
</evidence>
<dbReference type="HAMAP" id="MF_00052_B">
    <property type="entry name" value="RNase_HII_B"/>
    <property type="match status" value="1"/>
</dbReference>
<evidence type="ECO:0000256" key="6">
    <source>
        <dbReference type="ARBA" id="ARBA00012180"/>
    </source>
</evidence>
<evidence type="ECO:0000256" key="11">
    <source>
        <dbReference type="ARBA" id="ARBA00022759"/>
    </source>
</evidence>
<dbReference type="GO" id="GO:0005737">
    <property type="term" value="C:cytoplasm"/>
    <property type="evidence" value="ECO:0007669"/>
    <property type="project" value="UniProtKB-SubCell"/>
</dbReference>
<evidence type="ECO:0000313" key="19">
    <source>
        <dbReference type="Proteomes" id="UP000580839"/>
    </source>
</evidence>
<evidence type="ECO:0000256" key="10">
    <source>
        <dbReference type="ARBA" id="ARBA00022723"/>
    </source>
</evidence>
<dbReference type="PANTHER" id="PTHR10954:SF18">
    <property type="entry name" value="RIBONUCLEASE HII"/>
    <property type="match status" value="1"/>
</dbReference>
<dbReference type="InterPro" id="IPR024567">
    <property type="entry name" value="RNase_HII/HIII_dom"/>
</dbReference>
<dbReference type="EMBL" id="JABFRW010000107">
    <property type="protein sequence ID" value="NOT34302.1"/>
    <property type="molecule type" value="Genomic_DNA"/>
</dbReference>
<feature type="binding site" evidence="14 15">
    <location>
        <position position="135"/>
    </location>
    <ligand>
        <name>a divalent metal cation</name>
        <dbReference type="ChEBI" id="CHEBI:60240"/>
    </ligand>
</feature>
<dbReference type="AlphaFoldDB" id="A0A849SG17"/>
<dbReference type="CDD" id="cd07182">
    <property type="entry name" value="RNase_HII_bacteria_HII_like"/>
    <property type="match status" value="1"/>
</dbReference>
<evidence type="ECO:0000313" key="18">
    <source>
        <dbReference type="EMBL" id="NOT34302.1"/>
    </source>
</evidence>
<evidence type="ECO:0000256" key="12">
    <source>
        <dbReference type="ARBA" id="ARBA00022801"/>
    </source>
</evidence>
<comment type="catalytic activity">
    <reaction evidence="1 14 15 16">
        <text>Endonucleolytic cleavage to 5'-phosphomonoester.</text>
        <dbReference type="EC" id="3.1.26.4"/>
    </reaction>
</comment>
<evidence type="ECO:0000256" key="7">
    <source>
        <dbReference type="ARBA" id="ARBA00019179"/>
    </source>
</evidence>
<keyword evidence="9 14" id="KW-0540">Nuclease</keyword>
<dbReference type="GO" id="GO:0032299">
    <property type="term" value="C:ribonuclease H2 complex"/>
    <property type="evidence" value="ECO:0007669"/>
    <property type="project" value="TreeGrafter"/>
</dbReference>
<dbReference type="PANTHER" id="PTHR10954">
    <property type="entry name" value="RIBONUCLEASE H2 SUBUNIT A"/>
    <property type="match status" value="1"/>
</dbReference>
<dbReference type="SUPFAM" id="SSF53098">
    <property type="entry name" value="Ribonuclease H-like"/>
    <property type="match status" value="1"/>
</dbReference>
<name>A0A849SG17_UNCEI</name>
<keyword evidence="13 14" id="KW-0464">Manganese</keyword>
<evidence type="ECO:0000256" key="9">
    <source>
        <dbReference type="ARBA" id="ARBA00022722"/>
    </source>
</evidence>
<organism evidence="18 19">
    <name type="scientific">Eiseniibacteriota bacterium</name>
    <dbReference type="NCBI Taxonomy" id="2212470"/>
    <lineage>
        <taxon>Bacteria</taxon>
        <taxon>Candidatus Eiseniibacteriota</taxon>
    </lineage>
</organism>
<keyword evidence="12 14" id="KW-0378">Hydrolase</keyword>
<evidence type="ECO:0000256" key="13">
    <source>
        <dbReference type="ARBA" id="ARBA00023211"/>
    </source>
</evidence>
<keyword evidence="8 14" id="KW-0963">Cytoplasm</keyword>
<feature type="domain" description="RNase H type-2" evidence="17">
    <location>
        <begin position="37"/>
        <end position="226"/>
    </location>
</feature>
<accession>A0A849SG17</accession>
<comment type="cofactor">
    <cofactor evidence="14 15">
        <name>Mn(2+)</name>
        <dbReference type="ChEBI" id="CHEBI:29035"/>
    </cofactor>
    <cofactor evidence="14 15">
        <name>Mg(2+)</name>
        <dbReference type="ChEBI" id="CHEBI:18420"/>
    </cofactor>
    <text evidence="14 15">Manganese or magnesium. Binds 1 divalent metal ion per monomer in the absence of substrate. May bind a second metal ion after substrate binding.</text>
</comment>
<reference evidence="18 19" key="1">
    <citation type="submission" date="2020-04" db="EMBL/GenBank/DDBJ databases">
        <title>Metagenomic profiling of ammonia- and methane-oxidizing microorganisms in a Dutch drinking water treatment plant.</title>
        <authorList>
            <person name="Poghosyan L."/>
            <person name="Leucker S."/>
        </authorList>
    </citation>
    <scope>NUCLEOTIDE SEQUENCE [LARGE SCALE GENOMIC DNA]</scope>
    <source>
        <strain evidence="18">S-RSF-IL-03</strain>
    </source>
</reference>
<dbReference type="Proteomes" id="UP000580839">
    <property type="component" value="Unassembled WGS sequence"/>
</dbReference>
<dbReference type="InterPro" id="IPR012337">
    <property type="entry name" value="RNaseH-like_sf"/>
</dbReference>
<dbReference type="Pfam" id="PF01351">
    <property type="entry name" value="RNase_HII"/>
    <property type="match status" value="1"/>
</dbReference>
<evidence type="ECO:0000256" key="3">
    <source>
        <dbReference type="ARBA" id="ARBA00004065"/>
    </source>
</evidence>
<dbReference type="GO" id="GO:0043137">
    <property type="term" value="P:DNA replication, removal of RNA primer"/>
    <property type="evidence" value="ECO:0007669"/>
    <property type="project" value="TreeGrafter"/>
</dbReference>
<dbReference type="GO" id="GO:0004523">
    <property type="term" value="F:RNA-DNA hybrid ribonuclease activity"/>
    <property type="evidence" value="ECO:0007669"/>
    <property type="project" value="UniProtKB-UniRule"/>
</dbReference>
<evidence type="ECO:0000256" key="14">
    <source>
        <dbReference type="HAMAP-Rule" id="MF_00052"/>
    </source>
</evidence>
<evidence type="ECO:0000256" key="16">
    <source>
        <dbReference type="RuleBase" id="RU003515"/>
    </source>
</evidence>
<keyword evidence="11 14" id="KW-0255">Endonuclease</keyword>
<dbReference type="GO" id="GO:0006298">
    <property type="term" value="P:mismatch repair"/>
    <property type="evidence" value="ECO:0007669"/>
    <property type="project" value="TreeGrafter"/>
</dbReference>
<evidence type="ECO:0000256" key="8">
    <source>
        <dbReference type="ARBA" id="ARBA00022490"/>
    </source>
</evidence>
<comment type="caution">
    <text evidence="18">The sequence shown here is derived from an EMBL/GenBank/DDBJ whole genome shotgun (WGS) entry which is preliminary data.</text>
</comment>
<evidence type="ECO:0000256" key="5">
    <source>
        <dbReference type="ARBA" id="ARBA00007383"/>
    </source>
</evidence>
<feature type="binding site" evidence="14 15">
    <location>
        <position position="44"/>
    </location>
    <ligand>
        <name>a divalent metal cation</name>
        <dbReference type="ChEBI" id="CHEBI:60240"/>
    </ligand>
</feature>
<comment type="function">
    <text evidence="3 14 16">Endonuclease that specifically degrades the RNA of RNA-DNA hybrids.</text>
</comment>
<feature type="binding site" evidence="14 15">
    <location>
        <position position="43"/>
    </location>
    <ligand>
        <name>a divalent metal cation</name>
        <dbReference type="ChEBI" id="CHEBI:60240"/>
    </ligand>
</feature>
<dbReference type="GO" id="GO:0003723">
    <property type="term" value="F:RNA binding"/>
    <property type="evidence" value="ECO:0007669"/>
    <property type="project" value="UniProtKB-UniRule"/>
</dbReference>